<name>A0A917S1A9_9BACL</name>
<dbReference type="EMBL" id="BMOK01000005">
    <property type="protein sequence ID" value="GGL51551.1"/>
    <property type="molecule type" value="Genomic_DNA"/>
</dbReference>
<proteinExistence type="predicted"/>
<evidence type="ECO:0008006" key="3">
    <source>
        <dbReference type="Google" id="ProtNLM"/>
    </source>
</evidence>
<comment type="caution">
    <text evidence="1">The sequence shown here is derived from an EMBL/GenBank/DDBJ whole genome shotgun (WGS) entry which is preliminary data.</text>
</comment>
<sequence length="298" mass="34333">MNQAKAFGSFVLRHGKTFRTSAYMQWGKSKKSLGAALMLNPGSAHPNKLNPDLDARLKTLGAAMGRIQPDPTMDQLIRLIEKIHNDHPMIEGRFQIFNLFNLQETNAETAIDTFESLVDSHKITVTESLVTPGELQVHPWILLGWGVNHRRGWRHLREIKDLWLQQIEASGIPKFGKMNKNGDYYHPCPQVVSERPIMLDELFNQYSKAIKPLLPAEKPIQLKNYSLLRWNRKQGREAQAILRDNRTGLQCLFTPGLSQNLIWFHCNLANDLSLSDWKPFDDRSFDDLSFIDFKEEKE</sequence>
<gene>
    <name evidence="1" type="ORF">GCM10007968_14600</name>
</gene>
<keyword evidence="2" id="KW-1185">Reference proteome</keyword>
<reference evidence="1" key="2">
    <citation type="submission" date="2020-09" db="EMBL/GenBank/DDBJ databases">
        <authorList>
            <person name="Sun Q."/>
            <person name="Ohkuma M."/>
        </authorList>
    </citation>
    <scope>NUCLEOTIDE SEQUENCE</scope>
    <source>
        <strain evidence="1">JCM 15325</strain>
    </source>
</reference>
<accession>A0A917S1A9</accession>
<protein>
    <recommendedName>
        <fullName evidence="3">DUF1643 domain-containing protein</fullName>
    </recommendedName>
</protein>
<evidence type="ECO:0000313" key="2">
    <source>
        <dbReference type="Proteomes" id="UP000654670"/>
    </source>
</evidence>
<dbReference type="RefSeq" id="WP_188802438.1">
    <property type="nucleotide sequence ID" value="NZ_BMOK01000005.1"/>
</dbReference>
<organism evidence="1 2">
    <name type="scientific">Sporolactobacillus putidus</name>
    <dbReference type="NCBI Taxonomy" id="492735"/>
    <lineage>
        <taxon>Bacteria</taxon>
        <taxon>Bacillati</taxon>
        <taxon>Bacillota</taxon>
        <taxon>Bacilli</taxon>
        <taxon>Bacillales</taxon>
        <taxon>Sporolactobacillaceae</taxon>
        <taxon>Sporolactobacillus</taxon>
    </lineage>
</organism>
<dbReference type="Proteomes" id="UP000654670">
    <property type="component" value="Unassembled WGS sequence"/>
</dbReference>
<reference evidence="1" key="1">
    <citation type="journal article" date="2014" name="Int. J. Syst. Evol. Microbiol.">
        <title>Complete genome sequence of Corynebacterium casei LMG S-19264T (=DSM 44701T), isolated from a smear-ripened cheese.</title>
        <authorList>
            <consortium name="US DOE Joint Genome Institute (JGI-PGF)"/>
            <person name="Walter F."/>
            <person name="Albersmeier A."/>
            <person name="Kalinowski J."/>
            <person name="Ruckert C."/>
        </authorList>
    </citation>
    <scope>NUCLEOTIDE SEQUENCE</scope>
    <source>
        <strain evidence="1">JCM 15325</strain>
    </source>
</reference>
<dbReference type="AlphaFoldDB" id="A0A917S1A9"/>
<evidence type="ECO:0000313" key="1">
    <source>
        <dbReference type="EMBL" id="GGL51551.1"/>
    </source>
</evidence>